<evidence type="ECO:0000256" key="5">
    <source>
        <dbReference type="ARBA" id="ARBA00023136"/>
    </source>
</evidence>
<evidence type="ECO:0000256" key="6">
    <source>
        <dbReference type="RuleBase" id="RU003943"/>
    </source>
</evidence>
<evidence type="ECO:0000256" key="2">
    <source>
        <dbReference type="ARBA" id="ARBA00008034"/>
    </source>
</evidence>
<comment type="subcellular location">
    <subcellularLocation>
        <location evidence="6">Cell membrane</location>
        <topology evidence="6">Multi-pass membrane protein</topology>
    </subcellularLocation>
    <subcellularLocation>
        <location evidence="1">Membrane</location>
        <topology evidence="1">Multi-pass membrane protein</topology>
    </subcellularLocation>
</comment>
<dbReference type="Proteomes" id="UP000571183">
    <property type="component" value="Unassembled WGS sequence"/>
</dbReference>
<evidence type="ECO:0000313" key="10">
    <source>
        <dbReference type="Proteomes" id="UP000571183"/>
    </source>
</evidence>
<dbReference type="Pfam" id="PF00950">
    <property type="entry name" value="ABC-3"/>
    <property type="match status" value="1"/>
</dbReference>
<dbReference type="NCBIfam" id="TIGR03770">
    <property type="entry name" value="anch_rpt_perm"/>
    <property type="match status" value="1"/>
</dbReference>
<dbReference type="GO" id="GO:0010043">
    <property type="term" value="P:response to zinc ion"/>
    <property type="evidence" value="ECO:0007669"/>
    <property type="project" value="TreeGrafter"/>
</dbReference>
<dbReference type="PANTHER" id="PTHR30477">
    <property type="entry name" value="ABC-TRANSPORTER METAL-BINDING PROTEIN"/>
    <property type="match status" value="1"/>
</dbReference>
<proteinExistence type="inferred from homology"/>
<dbReference type="InterPro" id="IPR037294">
    <property type="entry name" value="ABC_BtuC-like"/>
</dbReference>
<dbReference type="GO" id="GO:0055085">
    <property type="term" value="P:transmembrane transport"/>
    <property type="evidence" value="ECO:0007669"/>
    <property type="project" value="InterPro"/>
</dbReference>
<keyword evidence="5 7" id="KW-0472">Membrane</keyword>
<feature type="transmembrane region" description="Helical" evidence="7">
    <location>
        <begin position="253"/>
        <end position="272"/>
    </location>
</feature>
<dbReference type="Gene3D" id="1.10.3470.10">
    <property type="entry name" value="ABC transporter involved in vitamin B12 uptake, BtuC"/>
    <property type="match status" value="1"/>
</dbReference>
<keyword evidence="4 7" id="KW-1133">Transmembrane helix</keyword>
<evidence type="ECO:0000256" key="3">
    <source>
        <dbReference type="ARBA" id="ARBA00022692"/>
    </source>
</evidence>
<comment type="caution">
    <text evidence="8">The sequence shown here is derived from an EMBL/GenBank/DDBJ whole genome shotgun (WGS) entry which is preliminary data.</text>
</comment>
<dbReference type="InterPro" id="IPR022392">
    <property type="entry name" value="Anch_rpt-typ_ABC_trnsprt_perm"/>
</dbReference>
<feature type="transmembrane region" description="Helical" evidence="7">
    <location>
        <begin position="47"/>
        <end position="65"/>
    </location>
</feature>
<evidence type="ECO:0000256" key="1">
    <source>
        <dbReference type="ARBA" id="ARBA00004141"/>
    </source>
</evidence>
<keyword evidence="3 6" id="KW-0812">Transmembrane</keyword>
<evidence type="ECO:0000256" key="7">
    <source>
        <dbReference type="SAM" id="Phobius"/>
    </source>
</evidence>
<name>A0A840DHN2_9MICO</name>
<keyword evidence="6" id="KW-0813">Transport</keyword>
<sequence length="304" mass="31498">MPNPIDFIADLTDPELRFLGYALLLALLSAVVCGVLGTFVVLRGMAFIGDATAHAVFPGLALAFVLQGSLLLSGAASGVAAAAIIALLTVRNRVKPDTLIGILLVTAFASGIMIITFAPGYAGALQQVLFGSFGSSTAADVLVTAVVTLLLLTVVLVFKRGFVLVALDKELARTAGLRVLLLDVVLYIAVAVAVVVAVKSMGNILVLALLLTPAATARLITERLETMMLVAPAMGVLAAVVGMYLSWGFNLPSGAAIVLVATLIFGLCWLFAPRHGLLAGIRRRRDIVAAPTKTGTLRSAAAPR</sequence>
<evidence type="ECO:0000313" key="8">
    <source>
        <dbReference type="EMBL" id="MBB4071285.1"/>
    </source>
</evidence>
<gene>
    <name evidence="8" type="ORF">F5897_000577</name>
    <name evidence="9" type="ORF">F5897_001483</name>
</gene>
<organism evidence="8 10">
    <name type="scientific">Canibacter oris</name>
    <dbReference type="NCBI Taxonomy" id="1365628"/>
    <lineage>
        <taxon>Bacteria</taxon>
        <taxon>Bacillati</taxon>
        <taxon>Actinomycetota</taxon>
        <taxon>Actinomycetes</taxon>
        <taxon>Micrococcales</taxon>
        <taxon>Microbacteriaceae</taxon>
        <taxon>Canibacter</taxon>
    </lineage>
</organism>
<feature type="transmembrane region" description="Helical" evidence="7">
    <location>
        <begin position="20"/>
        <end position="42"/>
    </location>
</feature>
<dbReference type="EMBL" id="JACIFD010000004">
    <property type="protein sequence ID" value="MBB4071285.1"/>
    <property type="molecule type" value="Genomic_DNA"/>
</dbReference>
<feature type="transmembrane region" description="Helical" evidence="7">
    <location>
        <begin position="102"/>
        <end position="122"/>
    </location>
</feature>
<evidence type="ECO:0000256" key="4">
    <source>
        <dbReference type="ARBA" id="ARBA00022989"/>
    </source>
</evidence>
<dbReference type="GO" id="GO:0043190">
    <property type="term" value="C:ATP-binding cassette (ABC) transporter complex"/>
    <property type="evidence" value="ECO:0007669"/>
    <property type="project" value="InterPro"/>
</dbReference>
<feature type="transmembrane region" description="Helical" evidence="7">
    <location>
        <begin position="204"/>
        <end position="221"/>
    </location>
</feature>
<dbReference type="AlphaFoldDB" id="A0A840DHN2"/>
<feature type="transmembrane region" description="Helical" evidence="7">
    <location>
        <begin position="71"/>
        <end position="90"/>
    </location>
</feature>
<dbReference type="RefSeq" id="WP_183304398.1">
    <property type="nucleotide sequence ID" value="NZ_JACIFD010000004.1"/>
</dbReference>
<dbReference type="EMBL" id="JACIFD010000016">
    <property type="protein sequence ID" value="MBB4072155.1"/>
    <property type="molecule type" value="Genomic_DNA"/>
</dbReference>
<keyword evidence="10" id="KW-1185">Reference proteome</keyword>
<dbReference type="SUPFAM" id="SSF81345">
    <property type="entry name" value="ABC transporter involved in vitamin B12 uptake, BtuC"/>
    <property type="match status" value="1"/>
</dbReference>
<dbReference type="InterPro" id="IPR001626">
    <property type="entry name" value="ABC_TroCD"/>
</dbReference>
<accession>A0A840DHN2</accession>
<reference evidence="8" key="1">
    <citation type="submission" date="2020-08" db="EMBL/GenBank/DDBJ databases">
        <title>Sequencing the genomes of 1000 actinobacteria strains.</title>
        <authorList>
            <person name="Klenk H.-P."/>
        </authorList>
    </citation>
    <scope>NUCLEOTIDE SEQUENCE [LARGE SCALE GENOMIC DNA]</scope>
    <source>
        <strain evidence="8">DSM 27064</strain>
    </source>
</reference>
<evidence type="ECO:0000313" key="9">
    <source>
        <dbReference type="EMBL" id="MBB4072155.1"/>
    </source>
</evidence>
<comment type="similarity">
    <text evidence="2 6">Belongs to the ABC-3 integral membrane protein family.</text>
</comment>
<feature type="transmembrane region" description="Helical" evidence="7">
    <location>
        <begin position="228"/>
        <end position="247"/>
    </location>
</feature>
<protein>
    <submittedName>
        <fullName evidence="8">Manganese/iron transport system permease protein</fullName>
    </submittedName>
</protein>
<feature type="transmembrane region" description="Helical" evidence="7">
    <location>
        <begin position="142"/>
        <end position="167"/>
    </location>
</feature>
<dbReference type="PANTHER" id="PTHR30477:SF0">
    <property type="entry name" value="METAL TRANSPORT SYSTEM MEMBRANE PROTEIN TM_0125-RELATED"/>
    <property type="match status" value="1"/>
</dbReference>
<feature type="transmembrane region" description="Helical" evidence="7">
    <location>
        <begin position="179"/>
        <end position="198"/>
    </location>
</feature>